<evidence type="ECO:0000313" key="1">
    <source>
        <dbReference type="EMBL" id="RHG62250.1"/>
    </source>
</evidence>
<dbReference type="Proteomes" id="UP000286501">
    <property type="component" value="Unassembled WGS sequence"/>
</dbReference>
<evidence type="ECO:0000313" key="2">
    <source>
        <dbReference type="Proteomes" id="UP000286501"/>
    </source>
</evidence>
<dbReference type="EMBL" id="QRIN01000088">
    <property type="protein sequence ID" value="RHG62250.1"/>
    <property type="molecule type" value="Genomic_DNA"/>
</dbReference>
<proteinExistence type="predicted"/>
<name>A0A3R6KLM1_9BACT</name>
<dbReference type="NCBIfam" id="TIGR04423">
    <property type="entry name" value="casT3_TIGR04423"/>
    <property type="match status" value="1"/>
</dbReference>
<sequence length="132" mass="15303">MEHQIKNAKYEGYLWQSDQSKPKMIEEGESLSLTLTDGENPFVVEGLLWNPEENTSIQIRYVDGNYFVTTYEVKQEELDGSATTTPVTYLPHRLPGVKALKFLRQWEEVKDELCENMPTLQLKVNIFVGFEK</sequence>
<reference evidence="1 2" key="1">
    <citation type="submission" date="2018-08" db="EMBL/GenBank/DDBJ databases">
        <title>A genome reference for cultivated species of the human gut microbiota.</title>
        <authorList>
            <person name="Zou Y."/>
            <person name="Xue W."/>
            <person name="Luo G."/>
        </authorList>
    </citation>
    <scope>NUCLEOTIDE SEQUENCE [LARGE SCALE GENOMIC DNA]</scope>
    <source>
        <strain evidence="1 2">AM22-1</strain>
    </source>
</reference>
<comment type="caution">
    <text evidence="1">The sequence shown here is derived from an EMBL/GenBank/DDBJ whole genome shotgun (WGS) entry which is preliminary data.</text>
</comment>
<accession>A0A3R6KLM1</accession>
<gene>
    <name evidence="1" type="ORF">DW250_14425</name>
</gene>
<dbReference type="AlphaFoldDB" id="A0A3R6KLM1"/>
<dbReference type="RefSeq" id="WP_118201692.1">
    <property type="nucleotide sequence ID" value="NZ_QRIE01000091.1"/>
</dbReference>
<organism evidence="1 2">
    <name type="scientific">Segatella copri</name>
    <dbReference type="NCBI Taxonomy" id="165179"/>
    <lineage>
        <taxon>Bacteria</taxon>
        <taxon>Pseudomonadati</taxon>
        <taxon>Bacteroidota</taxon>
        <taxon>Bacteroidia</taxon>
        <taxon>Bacteroidales</taxon>
        <taxon>Prevotellaceae</taxon>
        <taxon>Segatella</taxon>
    </lineage>
</organism>
<protein>
    <submittedName>
        <fullName evidence="1">TIGR04423 family type III CRISPR-associated protein</fullName>
    </submittedName>
</protein>
<dbReference type="InterPro" id="IPR030955">
    <property type="entry name" value="CHP04423"/>
</dbReference>